<reference evidence="9 10" key="1">
    <citation type="submission" date="2022-01" db="EMBL/GenBank/DDBJ databases">
        <authorList>
            <person name="Won M."/>
            <person name="Kim S.-J."/>
            <person name="Kwon S.-W."/>
        </authorList>
    </citation>
    <scope>NUCLEOTIDE SEQUENCE [LARGE SCALE GENOMIC DNA]</scope>
    <source>
        <strain evidence="9 10">KCTC 23505</strain>
    </source>
</reference>
<organism evidence="9 10">
    <name type="scientific">Acidiphilium iwatense</name>
    <dbReference type="NCBI Taxonomy" id="768198"/>
    <lineage>
        <taxon>Bacteria</taxon>
        <taxon>Pseudomonadati</taxon>
        <taxon>Pseudomonadota</taxon>
        <taxon>Alphaproteobacteria</taxon>
        <taxon>Acetobacterales</taxon>
        <taxon>Acidocellaceae</taxon>
        <taxon>Acidiphilium</taxon>
    </lineage>
</organism>
<feature type="binding site" evidence="7">
    <location>
        <position position="135"/>
    </location>
    <ligand>
        <name>substrate</name>
    </ligand>
</feature>
<dbReference type="PANTHER" id="PTHR30511:SF0">
    <property type="entry name" value="ALANINE RACEMASE, CATABOLIC-RELATED"/>
    <property type="match status" value="1"/>
</dbReference>
<keyword evidence="5 7" id="KW-0663">Pyridoxal phosphate</keyword>
<dbReference type="EMBL" id="JAKGBZ010000007">
    <property type="protein sequence ID" value="MCF3946179.1"/>
    <property type="molecule type" value="Genomic_DNA"/>
</dbReference>
<dbReference type="SMART" id="SM01005">
    <property type="entry name" value="Ala_racemase_C"/>
    <property type="match status" value="1"/>
</dbReference>
<evidence type="ECO:0000256" key="7">
    <source>
        <dbReference type="HAMAP-Rule" id="MF_01201"/>
    </source>
</evidence>
<dbReference type="NCBIfam" id="TIGR00492">
    <property type="entry name" value="alr"/>
    <property type="match status" value="1"/>
</dbReference>
<dbReference type="InterPro" id="IPR011079">
    <property type="entry name" value="Ala_racemase_C"/>
</dbReference>
<comment type="pathway">
    <text evidence="7">Amino-acid biosynthesis; D-alanine biosynthesis; D-alanine from L-alanine: step 1/1.</text>
</comment>
<evidence type="ECO:0000313" key="10">
    <source>
        <dbReference type="Proteomes" id="UP001521209"/>
    </source>
</evidence>
<feature type="modified residue" description="N6-(pyridoxal phosphate)lysine" evidence="7">
    <location>
        <position position="37"/>
    </location>
</feature>
<dbReference type="CDD" id="cd00430">
    <property type="entry name" value="PLPDE_III_AR"/>
    <property type="match status" value="1"/>
</dbReference>
<dbReference type="RefSeq" id="WP_235703412.1">
    <property type="nucleotide sequence ID" value="NZ_JAKGBZ010000007.1"/>
</dbReference>
<accession>A0ABS9DU05</accession>
<keyword evidence="10" id="KW-1185">Reference proteome</keyword>
<proteinExistence type="inferred from homology"/>
<evidence type="ECO:0000256" key="3">
    <source>
        <dbReference type="ARBA" id="ARBA00007880"/>
    </source>
</evidence>
<evidence type="ECO:0000256" key="5">
    <source>
        <dbReference type="ARBA" id="ARBA00022898"/>
    </source>
</evidence>
<evidence type="ECO:0000256" key="6">
    <source>
        <dbReference type="ARBA" id="ARBA00023235"/>
    </source>
</evidence>
<dbReference type="Gene3D" id="3.20.20.10">
    <property type="entry name" value="Alanine racemase"/>
    <property type="match status" value="1"/>
</dbReference>
<evidence type="ECO:0000259" key="8">
    <source>
        <dbReference type="SMART" id="SM01005"/>
    </source>
</evidence>
<dbReference type="EC" id="5.1.1.1" evidence="4 7"/>
<comment type="similarity">
    <text evidence="3 7">Belongs to the alanine racemase family.</text>
</comment>
<dbReference type="Proteomes" id="UP001521209">
    <property type="component" value="Unassembled WGS sequence"/>
</dbReference>
<feature type="domain" description="Alanine racemase C-terminal" evidence="8">
    <location>
        <begin position="236"/>
        <end position="360"/>
    </location>
</feature>
<gene>
    <name evidence="9" type="primary">alr</name>
    <name evidence="9" type="ORF">L2A60_05715</name>
</gene>
<dbReference type="GO" id="GO:0008784">
    <property type="term" value="F:alanine racemase activity"/>
    <property type="evidence" value="ECO:0007669"/>
    <property type="project" value="UniProtKB-EC"/>
</dbReference>
<feature type="active site" description="Proton acceptor; specific for D-alanine" evidence="7">
    <location>
        <position position="37"/>
    </location>
</feature>
<dbReference type="Gene3D" id="2.40.37.10">
    <property type="entry name" value="Lyase, Ornithine Decarboxylase, Chain A, domain 1"/>
    <property type="match status" value="1"/>
</dbReference>
<feature type="active site" description="Proton acceptor; specific for L-alanine" evidence="7">
    <location>
        <position position="257"/>
    </location>
</feature>
<evidence type="ECO:0000313" key="9">
    <source>
        <dbReference type="EMBL" id="MCF3946179.1"/>
    </source>
</evidence>
<comment type="caution">
    <text evidence="9">The sequence shown here is derived from an EMBL/GenBank/DDBJ whole genome shotgun (WGS) entry which is preliminary data.</text>
</comment>
<name>A0ABS9DU05_9PROT</name>
<dbReference type="InterPro" id="IPR001608">
    <property type="entry name" value="Ala_racemase_N"/>
</dbReference>
<comment type="cofactor">
    <cofactor evidence="2 7">
        <name>pyridoxal 5'-phosphate</name>
        <dbReference type="ChEBI" id="CHEBI:597326"/>
    </cofactor>
</comment>
<evidence type="ECO:0000256" key="2">
    <source>
        <dbReference type="ARBA" id="ARBA00001933"/>
    </source>
</evidence>
<protein>
    <recommendedName>
        <fullName evidence="4 7">Alanine racemase</fullName>
        <ecNumber evidence="4 7">5.1.1.1</ecNumber>
    </recommendedName>
</protein>
<dbReference type="InterPro" id="IPR009006">
    <property type="entry name" value="Ala_racemase/Decarboxylase_C"/>
</dbReference>
<evidence type="ECO:0000256" key="1">
    <source>
        <dbReference type="ARBA" id="ARBA00000316"/>
    </source>
</evidence>
<dbReference type="InterPro" id="IPR029066">
    <property type="entry name" value="PLP-binding_barrel"/>
</dbReference>
<dbReference type="PROSITE" id="PS00395">
    <property type="entry name" value="ALANINE_RACEMASE"/>
    <property type="match status" value="1"/>
</dbReference>
<sequence>MNRPTLTIDAEAVAANWRDLAARHASSGGGATAAAVKADAYGLGAALIAPALAAAGCRHFFVACLEEALALRTALPDRRIAVINGCPSGTERELIANDLRPVLNSLEDCARWRNAAREAGRALPALLHVDTGMARLGLDAAEFARLRETPDLLDGIALDYVMSHLVASETTDAPENAHQAQRFAAIRAAFPGVTTSLANSSGIFFGPDFASDLARPGFALYGGNPTPEQKNPMRPVVTLAAPILQIRAIEAGESVGYNAIWRAERQSLIATIGVGYADGMPRSLANRMTARFKGRDVRLVGRVSMDLMTFDVTDHPDIAPGSMLELIGPGHDIDDVGREAGTNGYEILTGLGRRYRRVAKSV</sequence>
<dbReference type="PANTHER" id="PTHR30511">
    <property type="entry name" value="ALANINE RACEMASE"/>
    <property type="match status" value="1"/>
</dbReference>
<evidence type="ECO:0000256" key="4">
    <source>
        <dbReference type="ARBA" id="ARBA00013089"/>
    </source>
</evidence>
<dbReference type="InterPro" id="IPR000821">
    <property type="entry name" value="Ala_racemase"/>
</dbReference>
<comment type="function">
    <text evidence="7">Catalyzes the interconversion of L-alanine and D-alanine. May also act on other amino acids.</text>
</comment>
<dbReference type="Pfam" id="PF00842">
    <property type="entry name" value="Ala_racemase_C"/>
    <property type="match status" value="1"/>
</dbReference>
<keyword evidence="6 7" id="KW-0413">Isomerase</keyword>
<dbReference type="SUPFAM" id="SSF51419">
    <property type="entry name" value="PLP-binding barrel"/>
    <property type="match status" value="1"/>
</dbReference>
<dbReference type="HAMAP" id="MF_01201">
    <property type="entry name" value="Ala_racemase"/>
    <property type="match status" value="1"/>
</dbReference>
<dbReference type="Pfam" id="PF01168">
    <property type="entry name" value="Ala_racemase_N"/>
    <property type="match status" value="1"/>
</dbReference>
<comment type="catalytic activity">
    <reaction evidence="1 7">
        <text>L-alanine = D-alanine</text>
        <dbReference type="Rhea" id="RHEA:20249"/>
        <dbReference type="ChEBI" id="CHEBI:57416"/>
        <dbReference type="ChEBI" id="CHEBI:57972"/>
        <dbReference type="EC" id="5.1.1.1"/>
    </reaction>
</comment>
<dbReference type="InterPro" id="IPR020622">
    <property type="entry name" value="Ala_racemase_pyridoxalP-BS"/>
</dbReference>
<dbReference type="PRINTS" id="PR00992">
    <property type="entry name" value="ALARACEMASE"/>
</dbReference>
<feature type="binding site" evidence="7">
    <location>
        <position position="305"/>
    </location>
    <ligand>
        <name>substrate</name>
    </ligand>
</feature>
<dbReference type="SUPFAM" id="SSF50621">
    <property type="entry name" value="Alanine racemase C-terminal domain-like"/>
    <property type="match status" value="1"/>
</dbReference>